<dbReference type="PANTHER" id="PTHR40942">
    <property type="match status" value="1"/>
</dbReference>
<gene>
    <name evidence="8" type="ORF">METZ01_LOCUS146521</name>
</gene>
<keyword evidence="3" id="KW-0479">Metal-binding</keyword>
<dbReference type="GO" id="GO:0005506">
    <property type="term" value="F:iron ion binding"/>
    <property type="evidence" value="ECO:0007669"/>
    <property type="project" value="InterPro"/>
</dbReference>
<sequence length="166" mass="17625">MSDSGLGFSPFRFILLIVVIAISILVFELVSNFGGGLIKGQVKRTTSKFSQQDNTVPVFVLTQKEEQPANIEIQESAPPPVLAALSGEEVYNSACIACHMTGAGGAPLLGDVDAWEARVAQGTPVLVQRAVEGYMGEIGIMPAKGGRLDLSDEEVENAVGYMLDQL</sequence>
<dbReference type="PROSITE" id="PS51007">
    <property type="entry name" value="CYTC"/>
    <property type="match status" value="1"/>
</dbReference>
<proteinExistence type="predicted"/>
<dbReference type="GO" id="GO:0020037">
    <property type="term" value="F:heme binding"/>
    <property type="evidence" value="ECO:0007669"/>
    <property type="project" value="InterPro"/>
</dbReference>
<keyword evidence="4" id="KW-0249">Electron transport</keyword>
<keyword evidence="2" id="KW-0349">Heme</keyword>
<keyword evidence="6" id="KW-0812">Transmembrane</keyword>
<feature type="transmembrane region" description="Helical" evidence="6">
    <location>
        <begin position="12"/>
        <end position="38"/>
    </location>
</feature>
<evidence type="ECO:0000256" key="1">
    <source>
        <dbReference type="ARBA" id="ARBA00022448"/>
    </source>
</evidence>
<evidence type="ECO:0000256" key="2">
    <source>
        <dbReference type="ARBA" id="ARBA00022617"/>
    </source>
</evidence>
<keyword evidence="6" id="KW-0472">Membrane</keyword>
<dbReference type="Pfam" id="PF13442">
    <property type="entry name" value="Cytochrome_CBB3"/>
    <property type="match status" value="1"/>
</dbReference>
<dbReference type="PANTHER" id="PTHR40942:SF4">
    <property type="entry name" value="CYTOCHROME C5"/>
    <property type="match status" value="1"/>
</dbReference>
<evidence type="ECO:0000313" key="8">
    <source>
        <dbReference type="EMBL" id="SVA93667.1"/>
    </source>
</evidence>
<dbReference type="EMBL" id="UINC01022959">
    <property type="protein sequence ID" value="SVA93667.1"/>
    <property type="molecule type" value="Genomic_DNA"/>
</dbReference>
<dbReference type="InterPro" id="IPR036909">
    <property type="entry name" value="Cyt_c-like_dom_sf"/>
</dbReference>
<dbReference type="Gene3D" id="1.10.760.10">
    <property type="entry name" value="Cytochrome c-like domain"/>
    <property type="match status" value="1"/>
</dbReference>
<dbReference type="InterPro" id="IPR002323">
    <property type="entry name" value="Cyt_CIE"/>
</dbReference>
<keyword evidence="5" id="KW-0408">Iron</keyword>
<dbReference type="InterPro" id="IPR009056">
    <property type="entry name" value="Cyt_c-like_dom"/>
</dbReference>
<feature type="domain" description="Cytochrome c" evidence="7">
    <location>
        <begin position="82"/>
        <end position="166"/>
    </location>
</feature>
<evidence type="ECO:0000256" key="3">
    <source>
        <dbReference type="ARBA" id="ARBA00022723"/>
    </source>
</evidence>
<dbReference type="PRINTS" id="PR00607">
    <property type="entry name" value="CYTCHROMECIE"/>
</dbReference>
<dbReference type="GO" id="GO:0009055">
    <property type="term" value="F:electron transfer activity"/>
    <property type="evidence" value="ECO:0007669"/>
    <property type="project" value="InterPro"/>
</dbReference>
<evidence type="ECO:0000256" key="4">
    <source>
        <dbReference type="ARBA" id="ARBA00022982"/>
    </source>
</evidence>
<dbReference type="SUPFAM" id="SSF46626">
    <property type="entry name" value="Cytochrome c"/>
    <property type="match status" value="1"/>
</dbReference>
<keyword evidence="1" id="KW-0813">Transport</keyword>
<dbReference type="AlphaFoldDB" id="A0A381ZXU9"/>
<reference evidence="8" key="1">
    <citation type="submission" date="2018-05" db="EMBL/GenBank/DDBJ databases">
        <authorList>
            <person name="Lanie J.A."/>
            <person name="Ng W.-L."/>
            <person name="Kazmierczak K.M."/>
            <person name="Andrzejewski T.M."/>
            <person name="Davidsen T.M."/>
            <person name="Wayne K.J."/>
            <person name="Tettelin H."/>
            <person name="Glass J.I."/>
            <person name="Rusch D."/>
            <person name="Podicherti R."/>
            <person name="Tsui H.-C.T."/>
            <person name="Winkler M.E."/>
        </authorList>
    </citation>
    <scope>NUCLEOTIDE SEQUENCE</scope>
</reference>
<organism evidence="8">
    <name type="scientific">marine metagenome</name>
    <dbReference type="NCBI Taxonomy" id="408172"/>
    <lineage>
        <taxon>unclassified sequences</taxon>
        <taxon>metagenomes</taxon>
        <taxon>ecological metagenomes</taxon>
    </lineage>
</organism>
<accession>A0A381ZXU9</accession>
<protein>
    <recommendedName>
        <fullName evidence="7">Cytochrome c domain-containing protein</fullName>
    </recommendedName>
</protein>
<name>A0A381ZXU9_9ZZZZ</name>
<evidence type="ECO:0000256" key="5">
    <source>
        <dbReference type="ARBA" id="ARBA00023004"/>
    </source>
</evidence>
<keyword evidence="6" id="KW-1133">Transmembrane helix</keyword>
<evidence type="ECO:0000256" key="6">
    <source>
        <dbReference type="SAM" id="Phobius"/>
    </source>
</evidence>
<evidence type="ECO:0000259" key="7">
    <source>
        <dbReference type="PROSITE" id="PS51007"/>
    </source>
</evidence>